<keyword evidence="1" id="KW-0808">Transferase</keyword>
<gene>
    <name evidence="4" type="ORF">ACIGXA_33245</name>
</gene>
<dbReference type="InterPro" id="IPR050832">
    <property type="entry name" value="Bact_Acetyltransf"/>
</dbReference>
<dbReference type="PANTHER" id="PTHR43877:SF2">
    <property type="entry name" value="AMINOALKYLPHOSPHONATE N-ACETYLTRANSFERASE-RELATED"/>
    <property type="match status" value="1"/>
</dbReference>
<dbReference type="PROSITE" id="PS51186">
    <property type="entry name" value="GNAT"/>
    <property type="match status" value="1"/>
</dbReference>
<protein>
    <submittedName>
        <fullName evidence="4">GNAT family N-acetyltransferase</fullName>
    </submittedName>
</protein>
<keyword evidence="2" id="KW-0012">Acyltransferase</keyword>
<dbReference type="InterPro" id="IPR000182">
    <property type="entry name" value="GNAT_dom"/>
</dbReference>
<evidence type="ECO:0000256" key="2">
    <source>
        <dbReference type="ARBA" id="ARBA00023315"/>
    </source>
</evidence>
<dbReference type="Pfam" id="PF00583">
    <property type="entry name" value="Acetyltransf_1"/>
    <property type="match status" value="1"/>
</dbReference>
<evidence type="ECO:0000259" key="3">
    <source>
        <dbReference type="PROSITE" id="PS51186"/>
    </source>
</evidence>
<dbReference type="EMBL" id="JBITYG010000012">
    <property type="protein sequence ID" value="MFI9105389.1"/>
    <property type="molecule type" value="Genomic_DNA"/>
</dbReference>
<comment type="caution">
    <text evidence="4">The sequence shown here is derived from an EMBL/GenBank/DDBJ whole genome shotgun (WGS) entry which is preliminary data.</text>
</comment>
<dbReference type="CDD" id="cd04301">
    <property type="entry name" value="NAT_SF"/>
    <property type="match status" value="1"/>
</dbReference>
<proteinExistence type="predicted"/>
<dbReference type="Gene3D" id="3.40.630.30">
    <property type="match status" value="1"/>
</dbReference>
<evidence type="ECO:0000313" key="4">
    <source>
        <dbReference type="EMBL" id="MFI9105389.1"/>
    </source>
</evidence>
<dbReference type="Proteomes" id="UP001614394">
    <property type="component" value="Unassembled WGS sequence"/>
</dbReference>
<keyword evidence="5" id="KW-1185">Reference proteome</keyword>
<dbReference type="PANTHER" id="PTHR43877">
    <property type="entry name" value="AMINOALKYLPHOSPHONATE N-ACETYLTRANSFERASE-RELATED-RELATED"/>
    <property type="match status" value="1"/>
</dbReference>
<reference evidence="4 5" key="1">
    <citation type="submission" date="2024-10" db="EMBL/GenBank/DDBJ databases">
        <title>The Natural Products Discovery Center: Release of the First 8490 Sequenced Strains for Exploring Actinobacteria Biosynthetic Diversity.</title>
        <authorList>
            <person name="Kalkreuter E."/>
            <person name="Kautsar S.A."/>
            <person name="Yang D."/>
            <person name="Bader C.D."/>
            <person name="Teijaro C.N."/>
            <person name="Fluegel L."/>
            <person name="Davis C.M."/>
            <person name="Simpson J.R."/>
            <person name="Lauterbach L."/>
            <person name="Steele A.D."/>
            <person name="Gui C."/>
            <person name="Meng S."/>
            <person name="Li G."/>
            <person name="Viehrig K."/>
            <person name="Ye F."/>
            <person name="Su P."/>
            <person name="Kiefer A.F."/>
            <person name="Nichols A."/>
            <person name="Cepeda A.J."/>
            <person name="Yan W."/>
            <person name="Fan B."/>
            <person name="Jiang Y."/>
            <person name="Adhikari A."/>
            <person name="Zheng C.-J."/>
            <person name="Schuster L."/>
            <person name="Cowan T.M."/>
            <person name="Smanski M.J."/>
            <person name="Chevrette M.G."/>
            <person name="De Carvalho L.P.S."/>
            <person name="Shen B."/>
        </authorList>
    </citation>
    <scope>NUCLEOTIDE SEQUENCE [LARGE SCALE GENOMIC DNA]</scope>
    <source>
        <strain evidence="4 5">NPDC053399</strain>
    </source>
</reference>
<sequence>MSWHTTHDLDAFLTAASGFLRARPVENTVLITVAEGLRHRGLDAYGETPPLFGWWQDAGGTVAAAFLQTPPMPPLLTQGPPEALAELAGVWDGTGRALTGIRGERDTATAFADAWRARTGAAAELDKNLRLFRLGELAPPEPAPAGRARTAGTGDRELLVEWYEAFAAEIEELGLNADTFVDDRLSHGGVTVWEVDGTPVAMAGITRPLAGMVRVVAVYTPPGHRGRGYAAGVTAAVSGAARDAGVDEVLLFTDLANPTSNALYRRLGYLPVQDHVGLIYSPVGE</sequence>
<name>A0ABW8CG18_9ACTN</name>
<dbReference type="RefSeq" id="WP_399656075.1">
    <property type="nucleotide sequence ID" value="NZ_JBITYG010000012.1"/>
</dbReference>
<feature type="domain" description="N-acetyltransferase" evidence="3">
    <location>
        <begin position="146"/>
        <end position="285"/>
    </location>
</feature>
<accession>A0ABW8CG18</accession>
<dbReference type="SUPFAM" id="SSF55729">
    <property type="entry name" value="Acyl-CoA N-acyltransferases (Nat)"/>
    <property type="match status" value="1"/>
</dbReference>
<dbReference type="InterPro" id="IPR016181">
    <property type="entry name" value="Acyl_CoA_acyltransferase"/>
</dbReference>
<evidence type="ECO:0000313" key="5">
    <source>
        <dbReference type="Proteomes" id="UP001614394"/>
    </source>
</evidence>
<organism evidence="4 5">
    <name type="scientific">Streptomyces fildesensis</name>
    <dbReference type="NCBI Taxonomy" id="375757"/>
    <lineage>
        <taxon>Bacteria</taxon>
        <taxon>Bacillati</taxon>
        <taxon>Actinomycetota</taxon>
        <taxon>Actinomycetes</taxon>
        <taxon>Kitasatosporales</taxon>
        <taxon>Streptomycetaceae</taxon>
        <taxon>Streptomyces</taxon>
    </lineage>
</organism>
<evidence type="ECO:0000256" key="1">
    <source>
        <dbReference type="ARBA" id="ARBA00022679"/>
    </source>
</evidence>